<dbReference type="InterPro" id="IPR001802">
    <property type="entry name" value="MerP/CopZ"/>
</dbReference>
<dbReference type="GO" id="GO:0046872">
    <property type="term" value="F:metal ion binding"/>
    <property type="evidence" value="ECO:0007669"/>
    <property type="project" value="UniProtKB-KW"/>
</dbReference>
<evidence type="ECO:0000313" key="2">
    <source>
        <dbReference type="EMBL" id="AXY22699.1"/>
    </source>
</evidence>
<keyword evidence="1" id="KW-0479">Metal-binding</keyword>
<dbReference type="GeneID" id="98313087"/>
<dbReference type="PROSITE" id="PS50846">
    <property type="entry name" value="HMA_2"/>
    <property type="match status" value="1"/>
</dbReference>
<organism evidence="2 3">
    <name type="scientific">Komagataeibacter saccharivorans</name>
    <dbReference type="NCBI Taxonomy" id="265959"/>
    <lineage>
        <taxon>Bacteria</taxon>
        <taxon>Pseudomonadati</taxon>
        <taxon>Pseudomonadota</taxon>
        <taxon>Alphaproteobacteria</taxon>
        <taxon>Acetobacterales</taxon>
        <taxon>Acetobacteraceae</taxon>
        <taxon>Komagataeibacter</taxon>
    </lineage>
</organism>
<dbReference type="AlphaFoldDB" id="A0A347WCV6"/>
<proteinExistence type="predicted"/>
<dbReference type="FunFam" id="3.30.70.100:FF:000001">
    <property type="entry name" value="ATPase copper transporting beta"/>
    <property type="match status" value="1"/>
</dbReference>
<evidence type="ECO:0000256" key="1">
    <source>
        <dbReference type="ARBA" id="ARBA00022723"/>
    </source>
</evidence>
<gene>
    <name evidence="2" type="primary">merP</name>
    <name evidence="2" type="ORF">CD178_01938</name>
</gene>
<sequence length="69" mass="7099">METLTLHISGMTCDGCVANVVRALEGVEGVAMADVSLEQGTARVTFDGRSTNPADLISAVEDAGFDVSP</sequence>
<dbReference type="EMBL" id="CP023036">
    <property type="protein sequence ID" value="AXY22699.1"/>
    <property type="molecule type" value="Genomic_DNA"/>
</dbReference>
<reference evidence="2 3" key="1">
    <citation type="submission" date="2017-08" db="EMBL/GenBank/DDBJ databases">
        <title>Complete genome sequence of Gluconacetobacter saccharivorans CV1 isolated from Fermented Vinegar.</title>
        <authorList>
            <person name="Kim S.-Y."/>
        </authorList>
    </citation>
    <scope>NUCLEOTIDE SEQUENCE [LARGE SCALE GENOMIC DNA]</scope>
    <source>
        <strain evidence="2 3">CV1</strain>
    </source>
</reference>
<dbReference type="Pfam" id="PF00403">
    <property type="entry name" value="HMA"/>
    <property type="match status" value="1"/>
</dbReference>
<name>A0A347WCV6_9PROT</name>
<accession>A0A347WCV6</accession>
<dbReference type="PANTHER" id="PTHR46594">
    <property type="entry name" value="P-TYPE CATION-TRANSPORTING ATPASE"/>
    <property type="match status" value="1"/>
</dbReference>
<dbReference type="PRINTS" id="PR00946">
    <property type="entry name" value="HGSCAVENGER"/>
</dbReference>
<dbReference type="CDD" id="cd00371">
    <property type="entry name" value="HMA"/>
    <property type="match status" value="1"/>
</dbReference>
<dbReference type="InterPro" id="IPR036163">
    <property type="entry name" value="HMA_dom_sf"/>
</dbReference>
<dbReference type="Gene3D" id="3.30.70.100">
    <property type="match status" value="1"/>
</dbReference>
<dbReference type="KEGG" id="ksc:CD178_01938"/>
<dbReference type="PANTHER" id="PTHR46594:SF4">
    <property type="entry name" value="P-TYPE CATION-TRANSPORTING ATPASE"/>
    <property type="match status" value="1"/>
</dbReference>
<evidence type="ECO:0000313" key="3">
    <source>
        <dbReference type="Proteomes" id="UP000264120"/>
    </source>
</evidence>
<keyword evidence="3" id="KW-1185">Reference proteome</keyword>
<dbReference type="SUPFAM" id="SSF55008">
    <property type="entry name" value="HMA, heavy metal-associated domain"/>
    <property type="match status" value="1"/>
</dbReference>
<dbReference type="InterPro" id="IPR006121">
    <property type="entry name" value="HMA_dom"/>
</dbReference>
<protein>
    <submittedName>
        <fullName evidence="2">Mercuric transport protein periplasmic component</fullName>
    </submittedName>
</protein>
<dbReference type="RefSeq" id="WP_102323252.1">
    <property type="nucleotide sequence ID" value="NZ_CALCQY010000043.1"/>
</dbReference>
<dbReference type="Proteomes" id="UP000264120">
    <property type="component" value="Chromosome"/>
</dbReference>
<dbReference type="OrthoDB" id="9801832at2"/>